<evidence type="ECO:0000313" key="3">
    <source>
        <dbReference type="EMBL" id="QOL51880.1"/>
    </source>
</evidence>
<sequence>MLRSELKGEPYNKAEVNRQLRDGPLAGRTKASVEFRMQNISAALYELKTPYIAGYLPARNIGTAVKEKMVALLQLHDIAFLTAYVPTADAAALAAQVSTLRNQAYLKIPTGSKHPQLALKTSASYVRDPAVKAWVLKVADGMCEGCDQAAPFIGNDGLPYLEVHHVMPLASHGSDTPTNAVALCPNCHRRCHYANDSDEFKLHLYEKIPRLRLEVPEPLDAGTYASIDVGRT</sequence>
<dbReference type="Proteomes" id="UP000593875">
    <property type="component" value="Chromosome"/>
</dbReference>
<reference evidence="3 4" key="1">
    <citation type="submission" date="2020-10" db="EMBL/GenBank/DDBJ databases">
        <title>Genome sequencing of Massilia sp. LPB0304.</title>
        <authorList>
            <person name="Kim J."/>
        </authorList>
    </citation>
    <scope>NUCLEOTIDE SEQUENCE [LARGE SCALE GENOMIC DNA]</scope>
    <source>
        <strain evidence="3 4">LPB0304</strain>
    </source>
</reference>
<dbReference type="RefSeq" id="WP_193688852.1">
    <property type="nucleotide sequence ID" value="NZ_CP062941.1"/>
</dbReference>
<dbReference type="EMBL" id="CP062941">
    <property type="protein sequence ID" value="QOL51880.1"/>
    <property type="molecule type" value="Genomic_DNA"/>
</dbReference>
<proteinExistence type="predicted"/>
<dbReference type="CDD" id="cd00085">
    <property type="entry name" value="HNHc"/>
    <property type="match status" value="1"/>
</dbReference>
<evidence type="ECO:0000256" key="1">
    <source>
        <dbReference type="SAM" id="MobiDB-lite"/>
    </source>
</evidence>
<accession>A0A7L9UAN5</accession>
<dbReference type="InterPro" id="IPR002711">
    <property type="entry name" value="HNH"/>
</dbReference>
<dbReference type="KEGG" id="mlir:LPB04_04800"/>
<dbReference type="GO" id="GO:0003676">
    <property type="term" value="F:nucleic acid binding"/>
    <property type="evidence" value="ECO:0007669"/>
    <property type="project" value="InterPro"/>
</dbReference>
<name>A0A7L9UAN5_9BURK</name>
<organism evidence="3 4">
    <name type="scientific">Massilia litorea</name>
    <dbReference type="NCBI Taxonomy" id="2769491"/>
    <lineage>
        <taxon>Bacteria</taxon>
        <taxon>Pseudomonadati</taxon>
        <taxon>Pseudomonadota</taxon>
        <taxon>Betaproteobacteria</taxon>
        <taxon>Burkholderiales</taxon>
        <taxon>Oxalobacteraceae</taxon>
        <taxon>Telluria group</taxon>
        <taxon>Massilia</taxon>
    </lineage>
</organism>
<dbReference type="GO" id="GO:0008270">
    <property type="term" value="F:zinc ion binding"/>
    <property type="evidence" value="ECO:0007669"/>
    <property type="project" value="InterPro"/>
</dbReference>
<protein>
    <submittedName>
        <fullName evidence="3">HNH endonuclease</fullName>
    </submittedName>
</protein>
<dbReference type="SMART" id="SM00507">
    <property type="entry name" value="HNHc"/>
    <property type="match status" value="1"/>
</dbReference>
<keyword evidence="4" id="KW-1185">Reference proteome</keyword>
<keyword evidence="3" id="KW-0540">Nuclease</keyword>
<dbReference type="Pfam" id="PF01844">
    <property type="entry name" value="HNH"/>
    <property type="match status" value="1"/>
</dbReference>
<evidence type="ECO:0000313" key="4">
    <source>
        <dbReference type="Proteomes" id="UP000593875"/>
    </source>
</evidence>
<dbReference type="InterPro" id="IPR003615">
    <property type="entry name" value="HNH_nuc"/>
</dbReference>
<gene>
    <name evidence="3" type="ORF">LPB04_04800</name>
</gene>
<keyword evidence="3" id="KW-0255">Endonuclease</keyword>
<dbReference type="GO" id="GO:0004519">
    <property type="term" value="F:endonuclease activity"/>
    <property type="evidence" value="ECO:0007669"/>
    <property type="project" value="UniProtKB-KW"/>
</dbReference>
<keyword evidence="3" id="KW-0378">Hydrolase</keyword>
<dbReference type="AlphaFoldDB" id="A0A7L9UAN5"/>
<feature type="domain" description="HNH nuclease" evidence="2">
    <location>
        <begin position="130"/>
        <end position="189"/>
    </location>
</feature>
<dbReference type="Gene3D" id="1.10.30.50">
    <property type="match status" value="1"/>
</dbReference>
<evidence type="ECO:0000259" key="2">
    <source>
        <dbReference type="SMART" id="SM00507"/>
    </source>
</evidence>
<feature type="compositionally biased region" description="Basic and acidic residues" evidence="1">
    <location>
        <begin position="1"/>
        <end position="21"/>
    </location>
</feature>
<feature type="region of interest" description="Disordered" evidence="1">
    <location>
        <begin position="1"/>
        <end position="23"/>
    </location>
</feature>